<feature type="domain" description="Ig-like" evidence="9">
    <location>
        <begin position="63"/>
        <end position="145"/>
    </location>
</feature>
<keyword evidence="7" id="KW-0393">Immunoglobulin domain</keyword>
<dbReference type="InterPro" id="IPR013783">
    <property type="entry name" value="Ig-like_fold"/>
</dbReference>
<dbReference type="SMART" id="SM00409">
    <property type="entry name" value="IG"/>
    <property type="match status" value="1"/>
</dbReference>
<proteinExistence type="predicted"/>
<dbReference type="STRING" id="441894.ENSSCUP00000022821"/>
<evidence type="ECO:0000313" key="11">
    <source>
        <dbReference type="Proteomes" id="UP000053584"/>
    </source>
</evidence>
<keyword evidence="3" id="KW-0732">Signal</keyword>
<organism evidence="10 11">
    <name type="scientific">Struthio camelus australis</name>
    <dbReference type="NCBI Taxonomy" id="441894"/>
    <lineage>
        <taxon>Eukaryota</taxon>
        <taxon>Metazoa</taxon>
        <taxon>Chordata</taxon>
        <taxon>Craniata</taxon>
        <taxon>Vertebrata</taxon>
        <taxon>Euteleostomi</taxon>
        <taxon>Archelosauria</taxon>
        <taxon>Archosauria</taxon>
        <taxon>Dinosauria</taxon>
        <taxon>Saurischia</taxon>
        <taxon>Theropoda</taxon>
        <taxon>Coelurosauria</taxon>
        <taxon>Aves</taxon>
        <taxon>Palaeognathae</taxon>
        <taxon>Struthioniformes</taxon>
        <taxon>Struthionidae</taxon>
        <taxon>Struthio</taxon>
    </lineage>
</organism>
<feature type="transmembrane region" description="Helical" evidence="8">
    <location>
        <begin position="153"/>
        <end position="175"/>
    </location>
</feature>
<evidence type="ECO:0000256" key="1">
    <source>
        <dbReference type="ARBA" id="ARBA00004479"/>
    </source>
</evidence>
<dbReference type="SUPFAM" id="SSF48726">
    <property type="entry name" value="Immunoglobulin"/>
    <property type="match status" value="2"/>
</dbReference>
<keyword evidence="11" id="KW-1185">Reference proteome</keyword>
<keyword evidence="5 8" id="KW-0472">Membrane</keyword>
<keyword evidence="4 8" id="KW-1133">Transmembrane helix</keyword>
<evidence type="ECO:0000256" key="6">
    <source>
        <dbReference type="ARBA" id="ARBA00023157"/>
    </source>
</evidence>
<dbReference type="SMART" id="SM00408">
    <property type="entry name" value="IGc2"/>
    <property type="match status" value="1"/>
</dbReference>
<dbReference type="FunFam" id="2.60.40.10:FF:000095">
    <property type="entry name" value="immunoglobulin superfamily member 11 isoform X1"/>
    <property type="match status" value="1"/>
</dbReference>
<feature type="non-terminal residue" evidence="10">
    <location>
        <position position="1"/>
    </location>
</feature>
<keyword evidence="6" id="KW-1015">Disulfide bond</keyword>
<dbReference type="InterPro" id="IPR007110">
    <property type="entry name" value="Ig-like_dom"/>
</dbReference>
<dbReference type="Proteomes" id="UP000053584">
    <property type="component" value="Unassembled WGS sequence"/>
</dbReference>
<dbReference type="InterPro" id="IPR003598">
    <property type="entry name" value="Ig_sub2"/>
</dbReference>
<reference evidence="10 11" key="1">
    <citation type="submission" date="2014-04" db="EMBL/GenBank/DDBJ databases">
        <title>Genome evolution of avian class.</title>
        <authorList>
            <person name="Zhang G."/>
            <person name="Li C."/>
        </authorList>
    </citation>
    <scope>NUCLEOTIDE SEQUENCE [LARGE SCALE GENOMIC DNA]</scope>
    <source>
        <strain evidence="10">BGI_N308</strain>
    </source>
</reference>
<dbReference type="AlphaFoldDB" id="A0A093K4D6"/>
<dbReference type="PROSITE" id="PS50835">
    <property type="entry name" value="IG_LIKE"/>
    <property type="match status" value="1"/>
</dbReference>
<dbReference type="InterPro" id="IPR036179">
    <property type="entry name" value="Ig-like_dom_sf"/>
</dbReference>
<protein>
    <submittedName>
        <fullName evidence="10">Cell surface A33 antigen</fullName>
    </submittedName>
</protein>
<evidence type="ECO:0000256" key="5">
    <source>
        <dbReference type="ARBA" id="ARBA00023136"/>
    </source>
</evidence>
<comment type="subcellular location">
    <subcellularLocation>
        <location evidence="1">Membrane</location>
        <topology evidence="1">Single-pass type I membrane protein</topology>
    </subcellularLocation>
</comment>
<dbReference type="Gene3D" id="2.60.40.10">
    <property type="entry name" value="Immunoglobulins"/>
    <property type="match status" value="2"/>
</dbReference>
<feature type="non-terminal residue" evidence="10">
    <location>
        <position position="186"/>
    </location>
</feature>
<name>A0A093K4D6_STRCA</name>
<dbReference type="PANTHER" id="PTHR44969">
    <property type="entry name" value="CELL SURFACE A33 ANTIGEN"/>
    <property type="match status" value="1"/>
</dbReference>
<evidence type="ECO:0000256" key="8">
    <source>
        <dbReference type="SAM" id="Phobius"/>
    </source>
</evidence>
<dbReference type="Pfam" id="PF13927">
    <property type="entry name" value="Ig_3"/>
    <property type="match status" value="1"/>
</dbReference>
<dbReference type="EMBL" id="KL206729">
    <property type="protein sequence ID" value="KFV85334.1"/>
    <property type="molecule type" value="Genomic_DNA"/>
</dbReference>
<dbReference type="GO" id="GO:0005886">
    <property type="term" value="C:plasma membrane"/>
    <property type="evidence" value="ECO:0007669"/>
    <property type="project" value="InterPro"/>
</dbReference>
<evidence type="ECO:0000259" key="9">
    <source>
        <dbReference type="PROSITE" id="PS50835"/>
    </source>
</evidence>
<gene>
    <name evidence="10" type="ORF">N308_00582</name>
</gene>
<dbReference type="InterPro" id="IPR013106">
    <property type="entry name" value="Ig_V-set"/>
</dbReference>
<evidence type="ECO:0000256" key="7">
    <source>
        <dbReference type="ARBA" id="ARBA00023319"/>
    </source>
</evidence>
<dbReference type="PANTHER" id="PTHR44969:SF1">
    <property type="entry name" value="CELL SURFACE A33 ANTIGEN"/>
    <property type="match status" value="1"/>
</dbReference>
<evidence type="ECO:0000313" key="10">
    <source>
        <dbReference type="EMBL" id="KFV85334.1"/>
    </source>
</evidence>
<keyword evidence="2 8" id="KW-0812">Transmembrane</keyword>
<evidence type="ECO:0000256" key="2">
    <source>
        <dbReference type="ARBA" id="ARBA00022692"/>
    </source>
</evidence>
<evidence type="ECO:0000256" key="3">
    <source>
        <dbReference type="ARBA" id="ARBA00022729"/>
    </source>
</evidence>
<dbReference type="Pfam" id="PF07686">
    <property type="entry name" value="V-set"/>
    <property type="match status" value="1"/>
</dbReference>
<dbReference type="InterPro" id="IPR042474">
    <property type="entry name" value="A33"/>
</dbReference>
<sequence>YGKGYENRIHFTGDVNKGDISITINAAMMEDNGTFACSVRLRNDPPRQTALMALLVLVAPSKPECQIVGTAEYGQTINLTCVSHEGSPKPTYGWQSYNVQNQLRSLQITEGERLTLKNISADTSGFYICTSSNRVGKESCNITVSVMPPSMNIALYAGIIGGGVAAIIVIGILAYCCCCREYKDKD</sequence>
<accession>A0A093K4D6</accession>
<dbReference type="InterPro" id="IPR003599">
    <property type="entry name" value="Ig_sub"/>
</dbReference>
<evidence type="ECO:0000256" key="4">
    <source>
        <dbReference type="ARBA" id="ARBA00022989"/>
    </source>
</evidence>